<dbReference type="EMBL" id="JASMQC010000003">
    <property type="protein sequence ID" value="KAK1946299.1"/>
    <property type="molecule type" value="Genomic_DNA"/>
</dbReference>
<reference evidence="2" key="1">
    <citation type="submission" date="2023-08" db="EMBL/GenBank/DDBJ databases">
        <title>Reference Genome Resource for the Citrus Pathogen Phytophthora citrophthora.</title>
        <authorList>
            <person name="Moller H."/>
            <person name="Coetzee B."/>
            <person name="Rose L.J."/>
            <person name="Van Niekerk J.M."/>
        </authorList>
    </citation>
    <scope>NUCLEOTIDE SEQUENCE</scope>
    <source>
        <strain evidence="2">STE-U-9442</strain>
    </source>
</reference>
<evidence type="ECO:0000256" key="1">
    <source>
        <dbReference type="SAM" id="MobiDB-lite"/>
    </source>
</evidence>
<accession>A0AAD9LTL2</accession>
<dbReference type="AlphaFoldDB" id="A0AAD9LTL2"/>
<evidence type="ECO:0000313" key="3">
    <source>
        <dbReference type="Proteomes" id="UP001259832"/>
    </source>
</evidence>
<gene>
    <name evidence="2" type="ORF">P3T76_001852</name>
</gene>
<comment type="caution">
    <text evidence="2">The sequence shown here is derived from an EMBL/GenBank/DDBJ whole genome shotgun (WGS) entry which is preliminary data.</text>
</comment>
<proteinExistence type="predicted"/>
<evidence type="ECO:0000313" key="2">
    <source>
        <dbReference type="EMBL" id="KAK1946299.1"/>
    </source>
</evidence>
<dbReference type="Proteomes" id="UP001259832">
    <property type="component" value="Unassembled WGS sequence"/>
</dbReference>
<sequence length="97" mass="10548">MSRALTAPRLAERDLLGYTLVRVRDHIKELRGRLEPREAPSAVADRSTPRAGLNPASYGGLCTLSPFPERPPSGRSAAPTYPVAKSVKLLPRCRGVQ</sequence>
<keyword evidence="3" id="KW-1185">Reference proteome</keyword>
<organism evidence="2 3">
    <name type="scientific">Phytophthora citrophthora</name>
    <dbReference type="NCBI Taxonomy" id="4793"/>
    <lineage>
        <taxon>Eukaryota</taxon>
        <taxon>Sar</taxon>
        <taxon>Stramenopiles</taxon>
        <taxon>Oomycota</taxon>
        <taxon>Peronosporomycetes</taxon>
        <taxon>Peronosporales</taxon>
        <taxon>Peronosporaceae</taxon>
        <taxon>Phytophthora</taxon>
    </lineage>
</organism>
<protein>
    <submittedName>
        <fullName evidence="2">Uncharacterized protein</fullName>
    </submittedName>
</protein>
<feature type="region of interest" description="Disordered" evidence="1">
    <location>
        <begin position="35"/>
        <end position="55"/>
    </location>
</feature>
<name>A0AAD9LTL2_9STRA</name>